<feature type="compositionally biased region" description="Polar residues" evidence="1">
    <location>
        <begin position="1565"/>
        <end position="1585"/>
    </location>
</feature>
<feature type="region of interest" description="Disordered" evidence="1">
    <location>
        <begin position="1541"/>
        <end position="1596"/>
    </location>
</feature>
<keyword evidence="3" id="KW-1185">Reference proteome</keyword>
<dbReference type="GeneID" id="39875973"/>
<feature type="compositionally biased region" description="Polar residues" evidence="1">
    <location>
        <begin position="1471"/>
        <end position="1482"/>
    </location>
</feature>
<feature type="region of interest" description="Disordered" evidence="1">
    <location>
        <begin position="1412"/>
        <end position="1433"/>
    </location>
</feature>
<dbReference type="VEuPathDB" id="PiroplasmaDB:BOVATA_036960"/>
<dbReference type="Proteomes" id="UP000236319">
    <property type="component" value="Unassembled WGS sequence"/>
</dbReference>
<reference evidence="2 3" key="1">
    <citation type="journal article" date="2017" name="BMC Genomics">
        <title>Whole-genome assembly of Babesia ovata and comparative genomics between closely related pathogens.</title>
        <authorList>
            <person name="Yamagishi J."/>
            <person name="Asada M."/>
            <person name="Hakimi H."/>
            <person name="Tanaka T.Q."/>
            <person name="Sugimoto C."/>
            <person name="Kawazu S."/>
        </authorList>
    </citation>
    <scope>NUCLEOTIDE SEQUENCE [LARGE SCALE GENOMIC DNA]</scope>
    <source>
        <strain evidence="2 3">Miyake</strain>
    </source>
</reference>
<gene>
    <name evidence="2" type="ORF">BOVATA_036960</name>
</gene>
<comment type="caution">
    <text evidence="2">The sequence shown here is derived from an EMBL/GenBank/DDBJ whole genome shotgun (WGS) entry which is preliminary data.</text>
</comment>
<feature type="region of interest" description="Disordered" evidence="1">
    <location>
        <begin position="1714"/>
        <end position="1758"/>
    </location>
</feature>
<feature type="region of interest" description="Disordered" evidence="1">
    <location>
        <begin position="52"/>
        <end position="72"/>
    </location>
</feature>
<feature type="compositionally biased region" description="Basic and acidic residues" evidence="1">
    <location>
        <begin position="1548"/>
        <end position="1564"/>
    </location>
</feature>
<feature type="region of interest" description="Disordered" evidence="1">
    <location>
        <begin position="1461"/>
        <end position="1512"/>
    </location>
</feature>
<sequence>MTNGFQLYSSSGAIRHIPGQLELIDNGISSASDSDTWEKEASTATPTASVVREPADKPCKPTLTTASRGKGTLKPSPVRVALRRYAVTKSETLQHLYEHWYPLLTARWPQNVQGAANALAECNSLIGIQRRWLSNYECALMFRHFANDASPDPERLRCMLGLLLRWWFCGKFAVHLAQFPHLGNEAVLVNAAYGMLSSPWTQARLVLQLLDGHDSIGELLHGVLIHPPEAHGTDHAIDAASCNSLLLKVLPILKRGLLEPDLGPACSKATQFIEEMGSTALALRFDRGFKNERLDLRPECRDDDKVSLVEQLWSGILRCNIASLQVGQSQRCDCHGRMTGILLSLMSHATSIATNGSTRKMEECRQLSTRRLIGYFAKWVVAKTGNTDDDATLASLQGHTDVEVVDNCAATGLNENNGRLKQDAASQFEGSDSSCGNNAIDNCSTLNRSARLLLNSELVYDCLKRVDECAGMCDDLVFNNGTASIKEEPDVDKSERSGTSIGLNTGDTFVLKAFGNIWDRRNAISDPVDRACITLLAGAILMIEDSHLKGDVILDEGYSRPLVASKLSQIHGGQEIVDKVLNCRRFYTMRPSVDNSREPSQWTTLRAEHRMYPVDSTGFVDNEQPPLLHYFGDVHRALCEAAGVCPNNARFIPALMLRDGSTSSTRNHAEFKMCTKAAYRALEGLWQALQQGETCSANISLEVGDADCGRSVSAPVYAVVALVSLMGGTVVLQTGDAHVGIIRVAVILGRDNDFAPNDYGEDITYDHILNLTLRLLYTDIATDASMALDYHSSQLTIYRTLLVHYLRKALLKPTRQAFDMAFTGKRSDNFDAIFRRILRLTFFRVHIALVDRPKFESFLRTRVEYSAPNDTTDNEGDFLEEINSGYIELGGDNNRQKASSDSDVEFDNAIDHRIFGFLEYSRTHRVSRRMWNRFIKSECGDAHEEMKPRLGSLDRGMLREPGAANSADIGSSKGMPDTTLLFFESVFELCGQMRFCVDEDQLFRHNKVDRLLYQLFLHICHIDKGANIQRNYETNVLCKIKQVHETDEYGEVDSERSSLDSLTWEEQGGLDMTSGGPTAGEQPAEEEKGGGYVNLDVLFLGRQKFTKRSYYVLSRLAIESLVRWLSPESAASAVCRWASSVPIDTTSRVKAYKPATASAIVTMLSLSMLCHVALPSAEELPLQKVESLVSAANVCFVNLTVSFTAAATIPDAVEVLCTDEEEDSEHGDICSVSHSGAEDVEHTGSNIKIKEEPNETFGTTSKGKRVERTIRVKRERTSISDDLCQHSVNKHPCADLGSTASTDDHSVTSEFAEGAWYKTRSYVPGGLQLWKDHKIREHRARQLRLMRLRNNLRKSLIEEGVHLLQICVVFVHILGHVVLQTADCLLDPQNGYVTTSNTAGAIQDRVHSDAEGEIHDSNDTSGNDAPSSNNTNVPVMEEGAVACPPDMPSLSLTSFTSAEDGWVTPPCGNRRSPSTSPKNVASESRPDAENTECSEGQQSNCGAGDERTAQQVSHRTDFMSNEAGLPLNPKGTMQPIVETEGDSLVSGDARDPARGNGSYKKDSVASDSAFQNPNLNESSVESQQAGRECREEQSFQHSPDINAVDYLDNIDTNASHEICLSTDPKMRSKFDCVMQFLGLACNTLDSLFGACSTVSRCCVGDDLDVAIWDNDRMMKAAEEELELLLHEISFLRDQVEAHIAPLQEMHAEATLTDEYPSAQDPGAGRHLKYPRTEVNSDDDEAGLESEGGSSDVDCSGAEDDDDDLGSFVDFETDKHLGMVTFRRSNKRTKASSRLRDVILRSEWNCLIKSYLA</sequence>
<name>A0A2H6KGS8_9APIC</name>
<dbReference type="EMBL" id="BDSA01000004">
    <property type="protein sequence ID" value="GBE62203.1"/>
    <property type="molecule type" value="Genomic_DNA"/>
</dbReference>
<organism evidence="2 3">
    <name type="scientific">Babesia ovata</name>
    <dbReference type="NCBI Taxonomy" id="189622"/>
    <lineage>
        <taxon>Eukaryota</taxon>
        <taxon>Sar</taxon>
        <taxon>Alveolata</taxon>
        <taxon>Apicomplexa</taxon>
        <taxon>Aconoidasida</taxon>
        <taxon>Piroplasmida</taxon>
        <taxon>Babesiidae</taxon>
        <taxon>Babesia</taxon>
    </lineage>
</organism>
<proteinExistence type="predicted"/>
<accession>A0A2H6KGS8</accession>
<evidence type="ECO:0000256" key="1">
    <source>
        <dbReference type="SAM" id="MobiDB-lite"/>
    </source>
</evidence>
<feature type="compositionally biased region" description="Polar residues" evidence="1">
    <location>
        <begin position="1419"/>
        <end position="1433"/>
    </location>
</feature>
<dbReference type="OrthoDB" id="362011at2759"/>
<evidence type="ECO:0000313" key="3">
    <source>
        <dbReference type="Proteomes" id="UP000236319"/>
    </source>
</evidence>
<feature type="compositionally biased region" description="Polar residues" evidence="1">
    <location>
        <begin position="1491"/>
        <end position="1501"/>
    </location>
</feature>
<dbReference type="RefSeq" id="XP_028868446.1">
    <property type="nucleotide sequence ID" value="XM_029012613.1"/>
</dbReference>
<evidence type="ECO:0000313" key="2">
    <source>
        <dbReference type="EMBL" id="GBE62203.1"/>
    </source>
</evidence>
<protein>
    <submittedName>
        <fullName evidence="2">Gp25 baseplate wedge subunit, putative</fullName>
    </submittedName>
</protein>